<dbReference type="Proteomes" id="UP000322454">
    <property type="component" value="Unassembled WGS sequence"/>
</dbReference>
<evidence type="ECO:0000256" key="6">
    <source>
        <dbReference type="ARBA" id="ARBA00023098"/>
    </source>
</evidence>
<proteinExistence type="inferred from homology"/>
<evidence type="ECO:0000256" key="1">
    <source>
        <dbReference type="ARBA" id="ARBA00022516"/>
    </source>
</evidence>
<comment type="function">
    <text evidence="8">Transfers the 4'-phosphopantetheine moiety from coenzyme A to a Ser of acyl-carrier-protein.</text>
</comment>
<dbReference type="InterPro" id="IPR037143">
    <property type="entry name" value="4-PPantetheinyl_Trfase_dom_sf"/>
</dbReference>
<feature type="domain" description="4'-phosphopantetheinyl transferase" evidence="9">
    <location>
        <begin position="4"/>
        <end position="118"/>
    </location>
</feature>
<evidence type="ECO:0000256" key="2">
    <source>
        <dbReference type="ARBA" id="ARBA00022679"/>
    </source>
</evidence>
<dbReference type="GO" id="GO:0005737">
    <property type="term" value="C:cytoplasm"/>
    <property type="evidence" value="ECO:0007669"/>
    <property type="project" value="UniProtKB-SubCell"/>
</dbReference>
<dbReference type="SUPFAM" id="SSF56214">
    <property type="entry name" value="4'-phosphopantetheinyl transferase"/>
    <property type="match status" value="1"/>
</dbReference>
<comment type="subcellular location">
    <subcellularLocation>
        <location evidence="8">Cytoplasm</location>
    </subcellularLocation>
</comment>
<dbReference type="EC" id="2.7.8.7" evidence="8"/>
<evidence type="ECO:0000313" key="10">
    <source>
        <dbReference type="EMBL" id="RZV37037.1"/>
    </source>
</evidence>
<evidence type="ECO:0000256" key="4">
    <source>
        <dbReference type="ARBA" id="ARBA00022832"/>
    </source>
</evidence>
<reference evidence="10 11" key="1">
    <citation type="submission" date="2019-01" db="EMBL/GenBank/DDBJ databases">
        <title>Insights into ecological role of a new deltaproteobacterial order Candidatus Sinidesulfobacterales (Sva0485) by metagenomics and metatranscriptomics.</title>
        <authorList>
            <person name="Tan S."/>
            <person name="Liu J."/>
            <person name="Fang Y."/>
            <person name="Hedlund B."/>
            <person name="Lian Z.-H."/>
            <person name="Huang L.-Y."/>
            <person name="Li J.-T."/>
            <person name="Huang L.-N."/>
            <person name="Li W.-J."/>
            <person name="Jiang H.-C."/>
            <person name="Dong H.-L."/>
            <person name="Shu W.-S."/>
        </authorList>
    </citation>
    <scope>NUCLEOTIDE SEQUENCE [LARGE SCALE GENOMIC DNA]</scope>
    <source>
        <strain evidence="10">AP4</strain>
    </source>
</reference>
<feature type="binding site" evidence="8">
    <location>
        <position position="62"/>
    </location>
    <ligand>
        <name>Mg(2+)</name>
        <dbReference type="ChEBI" id="CHEBI:18420"/>
    </ligand>
</feature>
<keyword evidence="3 8" id="KW-0479">Metal-binding</keyword>
<keyword evidence="4 8" id="KW-0276">Fatty acid metabolism</keyword>
<organism evidence="10 11">
    <name type="scientific">Candidatus Acidulodesulfobacterium acidiphilum</name>
    <dbReference type="NCBI Taxonomy" id="2597224"/>
    <lineage>
        <taxon>Bacteria</taxon>
        <taxon>Deltaproteobacteria</taxon>
        <taxon>Candidatus Acidulodesulfobacterales</taxon>
        <taxon>Candidatus Acidulodesulfobacterium</taxon>
    </lineage>
</organism>
<sequence length="121" mass="13417">MINGIGIDLISVDKIKKAIEMRGEKFYSRVFSDTESDIIEKIKSRNEKRAFEKAAGYFAAKEAFLKALGKGLFSIPLNKIKILNDESGRPYINLDSGLFDNISAKVSITHDKGFACAVVIL</sequence>
<keyword evidence="6 8" id="KW-0443">Lipid metabolism</keyword>
<keyword evidence="1 8" id="KW-0444">Lipid biosynthesis</keyword>
<dbReference type="AlphaFoldDB" id="A0A520X751"/>
<name>A0A520X751_9DELT</name>
<dbReference type="HAMAP" id="MF_00101">
    <property type="entry name" value="AcpS"/>
    <property type="match status" value="1"/>
</dbReference>
<keyword evidence="7 8" id="KW-0275">Fatty acid biosynthesis</keyword>
<dbReference type="GO" id="GO:0008897">
    <property type="term" value="F:holo-[acyl-carrier-protein] synthase activity"/>
    <property type="evidence" value="ECO:0007669"/>
    <property type="project" value="UniProtKB-UniRule"/>
</dbReference>
<comment type="cofactor">
    <cofactor evidence="8">
        <name>Mg(2+)</name>
        <dbReference type="ChEBI" id="CHEBI:18420"/>
    </cofactor>
</comment>
<evidence type="ECO:0000313" key="11">
    <source>
        <dbReference type="Proteomes" id="UP000322454"/>
    </source>
</evidence>
<dbReference type="InterPro" id="IPR008278">
    <property type="entry name" value="4-PPantetheinyl_Trfase_dom"/>
</dbReference>
<accession>A0A520X751</accession>
<comment type="catalytic activity">
    <reaction evidence="8">
        <text>apo-[ACP] + CoA = holo-[ACP] + adenosine 3',5'-bisphosphate + H(+)</text>
        <dbReference type="Rhea" id="RHEA:12068"/>
        <dbReference type="Rhea" id="RHEA-COMP:9685"/>
        <dbReference type="Rhea" id="RHEA-COMP:9690"/>
        <dbReference type="ChEBI" id="CHEBI:15378"/>
        <dbReference type="ChEBI" id="CHEBI:29999"/>
        <dbReference type="ChEBI" id="CHEBI:57287"/>
        <dbReference type="ChEBI" id="CHEBI:58343"/>
        <dbReference type="ChEBI" id="CHEBI:64479"/>
        <dbReference type="EC" id="2.7.8.7"/>
    </reaction>
</comment>
<keyword evidence="5 8" id="KW-0460">Magnesium</keyword>
<dbReference type="GO" id="GO:0006633">
    <property type="term" value="P:fatty acid biosynthetic process"/>
    <property type="evidence" value="ECO:0007669"/>
    <property type="project" value="UniProtKB-UniRule"/>
</dbReference>
<dbReference type="NCBIfam" id="TIGR00516">
    <property type="entry name" value="acpS"/>
    <property type="match status" value="1"/>
</dbReference>
<comment type="caution">
    <text evidence="10">The sequence shown here is derived from an EMBL/GenBank/DDBJ whole genome shotgun (WGS) entry which is preliminary data.</text>
</comment>
<evidence type="ECO:0000259" key="9">
    <source>
        <dbReference type="Pfam" id="PF01648"/>
    </source>
</evidence>
<feature type="binding site" evidence="8">
    <location>
        <position position="8"/>
    </location>
    <ligand>
        <name>Mg(2+)</name>
        <dbReference type="ChEBI" id="CHEBI:18420"/>
    </ligand>
</feature>
<keyword evidence="2 8" id="KW-0808">Transferase</keyword>
<dbReference type="InterPro" id="IPR004568">
    <property type="entry name" value="Ppantetheine-prot_Trfase_dom"/>
</dbReference>
<dbReference type="NCBIfam" id="TIGR00556">
    <property type="entry name" value="pantethn_trn"/>
    <property type="match status" value="1"/>
</dbReference>
<gene>
    <name evidence="8 10" type="primary">acpS</name>
    <name evidence="10" type="ORF">EVJ48_09620</name>
</gene>
<dbReference type="Pfam" id="PF01648">
    <property type="entry name" value="ACPS"/>
    <property type="match status" value="1"/>
</dbReference>
<evidence type="ECO:0000256" key="7">
    <source>
        <dbReference type="ARBA" id="ARBA00023160"/>
    </source>
</evidence>
<keyword evidence="8" id="KW-0963">Cytoplasm</keyword>
<dbReference type="EMBL" id="SHMQ01000046">
    <property type="protein sequence ID" value="RZV37037.1"/>
    <property type="molecule type" value="Genomic_DNA"/>
</dbReference>
<protein>
    <recommendedName>
        <fullName evidence="8">Holo-[acyl-carrier-protein] synthase</fullName>
        <shortName evidence="8">Holo-ACP synthase</shortName>
        <ecNumber evidence="8">2.7.8.7</ecNumber>
    </recommendedName>
    <alternativeName>
        <fullName evidence="8">4'-phosphopantetheinyl transferase AcpS</fullName>
    </alternativeName>
</protein>
<dbReference type="Gene3D" id="3.90.470.20">
    <property type="entry name" value="4'-phosphopantetheinyl transferase domain"/>
    <property type="match status" value="1"/>
</dbReference>
<dbReference type="GO" id="GO:0000287">
    <property type="term" value="F:magnesium ion binding"/>
    <property type="evidence" value="ECO:0007669"/>
    <property type="project" value="UniProtKB-UniRule"/>
</dbReference>
<comment type="similarity">
    <text evidence="8">Belongs to the P-Pant transferase superfamily. AcpS family.</text>
</comment>
<evidence type="ECO:0000256" key="8">
    <source>
        <dbReference type="HAMAP-Rule" id="MF_00101"/>
    </source>
</evidence>
<evidence type="ECO:0000256" key="5">
    <source>
        <dbReference type="ARBA" id="ARBA00022842"/>
    </source>
</evidence>
<evidence type="ECO:0000256" key="3">
    <source>
        <dbReference type="ARBA" id="ARBA00022723"/>
    </source>
</evidence>
<dbReference type="InterPro" id="IPR002582">
    <property type="entry name" value="ACPS"/>
</dbReference>